<evidence type="ECO:0000313" key="3">
    <source>
        <dbReference type="Proteomes" id="UP001143304"/>
    </source>
</evidence>
<reference evidence="2" key="1">
    <citation type="submission" date="2019-02" db="EMBL/GenBank/DDBJ databases">
        <authorList>
            <person name="Li S.-H."/>
        </authorList>
    </citation>
    <scope>NUCLEOTIDE SEQUENCE</scope>
    <source>
        <strain evidence="2">IMCC11814</strain>
    </source>
</reference>
<dbReference type="Gene3D" id="3.40.50.1820">
    <property type="entry name" value="alpha/beta hydrolase"/>
    <property type="match status" value="1"/>
</dbReference>
<dbReference type="InterPro" id="IPR029058">
    <property type="entry name" value="AB_hydrolase_fold"/>
</dbReference>
<feature type="chain" id="PRO_5047176212" evidence="1">
    <location>
        <begin position="21"/>
        <end position="693"/>
    </location>
</feature>
<dbReference type="PROSITE" id="PS51257">
    <property type="entry name" value="PROKAR_LIPOPROTEIN"/>
    <property type="match status" value="1"/>
</dbReference>
<accession>A0ABT3T514</accession>
<sequence length="693" mass="74656">MLKIKPYRITCALCVATTLAACSDNTDAIDLLQKDSAVTDLLQKDSAVTPPPAACDPLTPSYCGFPYPNDYWSVEDPDTSSGRRLALPADIFPTTVTGQGSETDAVNEMDGFSPGIAAMVHLPGATVTGLATPDTIEASLAANSATIILNADTGERLPHWVDRDEYVVQAKLRVDAGESDPSFNIDRGIDELREEQAFMLRPAIRLDDATRYIIAIRNVEDENGTTLPASQGFAELRDQKASTDDVIRSRRAHFENLFDTLAAAGIPRNDLQIAWDFTTSSRENNTAAMLHIRDDALARYPDGVSYNIEDRSGDLISGMACRLEVTFDVPLYMTGGETGSGFNLGDNGLPEQNGFHPYSAALIVPISAQTEAAPLVAFGHGQLGAKEQVLGTQPLAVAENFAFFGLDWKGFSGDDTATVVNALTGGNISDFRVVPERMHQGFLNFLIAMRTLSVEADGGPSTPLNEALNTYCGGAVLDGSKRYFFGGSQGGILGASLMAINTDIERGLLAVPGQSYNLLLNRSVNFDPFAAPLYSQYNWNALDMQMVLALVQGLWDRAEPTGYSKYIRENLLPNTPAHEVVVQVSKADHQVTNLGAHIMARTIGGVVNLAPLIRDVWGLEVVEGEHTGSGMIEIDFGNPLPPNTNIPHWADTDLDPHGRATELEGLGSVLRRFYDEGVVSNPCDGPCGEDDLL</sequence>
<evidence type="ECO:0000256" key="1">
    <source>
        <dbReference type="SAM" id="SignalP"/>
    </source>
</evidence>
<organism evidence="2 3">
    <name type="scientific">Candidatus Marimicrobium litorale</name>
    <dbReference type="NCBI Taxonomy" id="2518991"/>
    <lineage>
        <taxon>Bacteria</taxon>
        <taxon>Pseudomonadati</taxon>
        <taxon>Pseudomonadota</taxon>
        <taxon>Gammaproteobacteria</taxon>
        <taxon>Cellvibrionales</taxon>
        <taxon>Halieaceae</taxon>
        <taxon>Marimicrobium</taxon>
    </lineage>
</organism>
<gene>
    <name evidence="2" type="ORF">EYC82_08345</name>
</gene>
<feature type="signal peptide" evidence="1">
    <location>
        <begin position="1"/>
        <end position="20"/>
    </location>
</feature>
<dbReference type="EMBL" id="SHNO01000001">
    <property type="protein sequence ID" value="MCX2977362.1"/>
    <property type="molecule type" value="Genomic_DNA"/>
</dbReference>
<evidence type="ECO:0000313" key="2">
    <source>
        <dbReference type="EMBL" id="MCX2977362.1"/>
    </source>
</evidence>
<protein>
    <submittedName>
        <fullName evidence="2">Uncharacterized protein</fullName>
    </submittedName>
</protein>
<comment type="caution">
    <text evidence="2">The sequence shown here is derived from an EMBL/GenBank/DDBJ whole genome shotgun (WGS) entry which is preliminary data.</text>
</comment>
<keyword evidence="1" id="KW-0732">Signal</keyword>
<dbReference type="RefSeq" id="WP_279249085.1">
    <property type="nucleotide sequence ID" value="NZ_SHNO01000001.1"/>
</dbReference>
<dbReference type="Proteomes" id="UP001143304">
    <property type="component" value="Unassembled WGS sequence"/>
</dbReference>
<keyword evidence="3" id="KW-1185">Reference proteome</keyword>
<dbReference type="SUPFAM" id="SSF53474">
    <property type="entry name" value="alpha/beta-Hydrolases"/>
    <property type="match status" value="1"/>
</dbReference>
<name>A0ABT3T514_9GAMM</name>
<proteinExistence type="predicted"/>